<evidence type="ECO:0000256" key="8">
    <source>
        <dbReference type="ARBA" id="ARBA00022723"/>
    </source>
</evidence>
<dbReference type="FunFam" id="3.40.50.10800:FF:000001">
    <property type="entry name" value="Quinolinate synthase A"/>
    <property type="match status" value="1"/>
</dbReference>
<dbReference type="GO" id="GO:0051539">
    <property type="term" value="F:4 iron, 4 sulfur cluster binding"/>
    <property type="evidence" value="ECO:0007669"/>
    <property type="project" value="UniProtKB-KW"/>
</dbReference>
<dbReference type="EMBL" id="FNWV01000004">
    <property type="protein sequence ID" value="SEH57422.1"/>
    <property type="molecule type" value="Genomic_DNA"/>
</dbReference>
<dbReference type="AlphaFoldDB" id="A0A1H6JED9"/>
<gene>
    <name evidence="14" type="ORF">SAMN02910265_01561</name>
</gene>
<evidence type="ECO:0000256" key="11">
    <source>
        <dbReference type="ARBA" id="ARBA00050125"/>
    </source>
</evidence>
<comment type="function">
    <text evidence="2">Catalyzes the condensation of iminoaspartate with dihydroxyacetone phosphate to form quinolinate.</text>
</comment>
<evidence type="ECO:0000256" key="7">
    <source>
        <dbReference type="ARBA" id="ARBA00022679"/>
    </source>
</evidence>
<dbReference type="RefSeq" id="WP_074716080.1">
    <property type="nucleotide sequence ID" value="NZ_FNWV01000004.1"/>
</dbReference>
<evidence type="ECO:0000313" key="15">
    <source>
        <dbReference type="Proteomes" id="UP000183190"/>
    </source>
</evidence>
<accession>A0A1H6JED9</accession>
<evidence type="ECO:0000256" key="10">
    <source>
        <dbReference type="ARBA" id="ARBA00023014"/>
    </source>
</evidence>
<dbReference type="GO" id="GO:0046872">
    <property type="term" value="F:metal ion binding"/>
    <property type="evidence" value="ECO:0007669"/>
    <property type="project" value="UniProtKB-KW"/>
</dbReference>
<evidence type="ECO:0000313" key="14">
    <source>
        <dbReference type="EMBL" id="SEH57422.1"/>
    </source>
</evidence>
<dbReference type="SUPFAM" id="SSF142754">
    <property type="entry name" value="NadA-like"/>
    <property type="match status" value="1"/>
</dbReference>
<evidence type="ECO:0000256" key="12">
    <source>
        <dbReference type="ARBA" id="ARBA00073059"/>
    </source>
</evidence>
<dbReference type="GO" id="GO:0008987">
    <property type="term" value="F:quinolinate synthetase A activity"/>
    <property type="evidence" value="ECO:0007669"/>
    <property type="project" value="UniProtKB-UniRule"/>
</dbReference>
<dbReference type="NCBIfam" id="TIGR00550">
    <property type="entry name" value="nadA"/>
    <property type="match status" value="1"/>
</dbReference>
<evidence type="ECO:0000256" key="6">
    <source>
        <dbReference type="ARBA" id="ARBA00022642"/>
    </source>
</evidence>
<dbReference type="UniPathway" id="UPA00253">
    <property type="reaction ID" value="UER00327"/>
</dbReference>
<dbReference type="GO" id="GO:0005829">
    <property type="term" value="C:cytosol"/>
    <property type="evidence" value="ECO:0007669"/>
    <property type="project" value="TreeGrafter"/>
</dbReference>
<proteinExistence type="predicted"/>
<keyword evidence="6" id="KW-0662">Pyridine nucleotide biosynthesis</keyword>
<keyword evidence="8" id="KW-0479">Metal-binding</keyword>
<evidence type="ECO:0000256" key="13">
    <source>
        <dbReference type="NCBIfam" id="TIGR00550"/>
    </source>
</evidence>
<evidence type="ECO:0000256" key="5">
    <source>
        <dbReference type="ARBA" id="ARBA00022485"/>
    </source>
</evidence>
<dbReference type="Pfam" id="PF02445">
    <property type="entry name" value="NadA"/>
    <property type="match status" value="1"/>
</dbReference>
<dbReference type="Gene3D" id="3.40.50.10800">
    <property type="entry name" value="NadA-like"/>
    <property type="match status" value="3"/>
</dbReference>
<sequence length="310" mass="34446">MTVRELQDNIIKLKKETNTAILAHCYQAREICEIADFVGDSYKLSVDAKGVSQENILFCGVHFMAETAKMLSPQKRVFLSNKHAGCPMAEQMDAEMISMIRAQEPDRTVVAYINTTASLKTVCDVCVTSSSALKIVKALDSDKILFIPDCNLGDYIKKQCPDKDIKLLQGGCPTHARITPKEVLKAKEEHPDALFLVHPECTPKVVELADYVGSTTGIMDYAKKSDKKEFIIGTENSIVEHLQYDCPDKKFYPVSRDLVCHNMKLTTLPDIYNTLVGISGGDGDAFEILMDDELIAQARKCIDEMIRLGG</sequence>
<reference evidence="14 15" key="1">
    <citation type="submission" date="2016-10" db="EMBL/GenBank/DDBJ databases">
        <authorList>
            <person name="de Groot N.N."/>
        </authorList>
    </citation>
    <scope>NUCLEOTIDE SEQUENCE [LARGE SCALE GENOMIC DNA]</scope>
    <source>
        <strain evidence="14 15">YAD2003</strain>
    </source>
</reference>
<dbReference type="InterPro" id="IPR036094">
    <property type="entry name" value="NadA_sf"/>
</dbReference>
<name>A0A1H6JED9_RUMFL</name>
<dbReference type="NCBIfam" id="NF006878">
    <property type="entry name" value="PRK09375.1-2"/>
    <property type="match status" value="1"/>
</dbReference>
<evidence type="ECO:0000256" key="4">
    <source>
        <dbReference type="ARBA" id="ARBA00012669"/>
    </source>
</evidence>
<keyword evidence="7" id="KW-0808">Transferase</keyword>
<dbReference type="Proteomes" id="UP000183190">
    <property type="component" value="Unassembled WGS sequence"/>
</dbReference>
<evidence type="ECO:0000256" key="2">
    <source>
        <dbReference type="ARBA" id="ARBA00003791"/>
    </source>
</evidence>
<keyword evidence="9" id="KW-0408">Iron</keyword>
<comment type="pathway">
    <text evidence="3">Cofactor biosynthesis; NAD(+) biosynthesis; quinolinate from iminoaspartate: step 1/1.</text>
</comment>
<keyword evidence="10" id="KW-0411">Iron-sulfur</keyword>
<keyword evidence="5" id="KW-0004">4Fe-4S</keyword>
<dbReference type="OrthoDB" id="9801204at2"/>
<evidence type="ECO:0000256" key="3">
    <source>
        <dbReference type="ARBA" id="ARBA00005065"/>
    </source>
</evidence>
<evidence type="ECO:0000256" key="1">
    <source>
        <dbReference type="ARBA" id="ARBA00001966"/>
    </source>
</evidence>
<comment type="cofactor">
    <cofactor evidence="1">
        <name>[4Fe-4S] cluster</name>
        <dbReference type="ChEBI" id="CHEBI:49883"/>
    </cofactor>
</comment>
<comment type="catalytic activity">
    <reaction evidence="11">
        <text>iminosuccinate + dihydroxyacetone phosphate = quinolinate + phosphate + 2 H2O + H(+)</text>
        <dbReference type="Rhea" id="RHEA:25888"/>
        <dbReference type="ChEBI" id="CHEBI:15377"/>
        <dbReference type="ChEBI" id="CHEBI:15378"/>
        <dbReference type="ChEBI" id="CHEBI:29959"/>
        <dbReference type="ChEBI" id="CHEBI:43474"/>
        <dbReference type="ChEBI" id="CHEBI:57642"/>
        <dbReference type="ChEBI" id="CHEBI:77875"/>
        <dbReference type="EC" id="2.5.1.72"/>
    </reaction>
    <physiologicalReaction direction="left-to-right" evidence="11">
        <dbReference type="Rhea" id="RHEA:25889"/>
    </physiologicalReaction>
</comment>
<evidence type="ECO:0000256" key="9">
    <source>
        <dbReference type="ARBA" id="ARBA00023004"/>
    </source>
</evidence>
<dbReference type="PANTHER" id="PTHR30573">
    <property type="entry name" value="QUINOLINATE SYNTHETASE A"/>
    <property type="match status" value="1"/>
</dbReference>
<dbReference type="GO" id="GO:0034628">
    <property type="term" value="P:'de novo' NAD+ biosynthetic process from L-aspartate"/>
    <property type="evidence" value="ECO:0007669"/>
    <property type="project" value="TreeGrafter"/>
</dbReference>
<organism evidence="14 15">
    <name type="scientific">Ruminococcus flavefaciens</name>
    <dbReference type="NCBI Taxonomy" id="1265"/>
    <lineage>
        <taxon>Bacteria</taxon>
        <taxon>Bacillati</taxon>
        <taxon>Bacillota</taxon>
        <taxon>Clostridia</taxon>
        <taxon>Eubacteriales</taxon>
        <taxon>Oscillospiraceae</taxon>
        <taxon>Ruminococcus</taxon>
    </lineage>
</organism>
<dbReference type="PANTHER" id="PTHR30573:SF0">
    <property type="entry name" value="QUINOLINATE SYNTHASE, CHLOROPLASTIC"/>
    <property type="match status" value="1"/>
</dbReference>
<dbReference type="InterPro" id="IPR003473">
    <property type="entry name" value="NadA"/>
</dbReference>
<dbReference type="EC" id="2.5.1.72" evidence="4 13"/>
<protein>
    <recommendedName>
        <fullName evidence="12 13">Quinolinate synthase</fullName>
        <ecNumber evidence="4 13">2.5.1.72</ecNumber>
    </recommendedName>
</protein>